<organism evidence="1 2">
    <name type="scientific">Solanum commersonii</name>
    <name type="common">Commerson's wild potato</name>
    <name type="synonym">Commerson's nightshade</name>
    <dbReference type="NCBI Taxonomy" id="4109"/>
    <lineage>
        <taxon>Eukaryota</taxon>
        <taxon>Viridiplantae</taxon>
        <taxon>Streptophyta</taxon>
        <taxon>Embryophyta</taxon>
        <taxon>Tracheophyta</taxon>
        <taxon>Spermatophyta</taxon>
        <taxon>Magnoliopsida</taxon>
        <taxon>eudicotyledons</taxon>
        <taxon>Gunneridae</taxon>
        <taxon>Pentapetalae</taxon>
        <taxon>asterids</taxon>
        <taxon>lamiids</taxon>
        <taxon>Solanales</taxon>
        <taxon>Solanaceae</taxon>
        <taxon>Solanoideae</taxon>
        <taxon>Solaneae</taxon>
        <taxon>Solanum</taxon>
    </lineage>
</organism>
<protein>
    <submittedName>
        <fullName evidence="1">Uncharacterized protein</fullName>
    </submittedName>
</protein>
<dbReference type="EMBL" id="JACXVP010000006">
    <property type="protein sequence ID" value="KAG5603372.1"/>
    <property type="molecule type" value="Genomic_DNA"/>
</dbReference>
<accession>A0A9J5YWC4</accession>
<dbReference type="GO" id="GO:0000160">
    <property type="term" value="P:phosphorelay signal transduction system"/>
    <property type="evidence" value="ECO:0007669"/>
    <property type="project" value="InterPro"/>
</dbReference>
<dbReference type="OrthoDB" id="1673781at2759"/>
<keyword evidence="2" id="KW-1185">Reference proteome</keyword>
<reference evidence="1 2" key="1">
    <citation type="submission" date="2020-09" db="EMBL/GenBank/DDBJ databases">
        <title>De no assembly of potato wild relative species, Solanum commersonii.</title>
        <authorList>
            <person name="Cho K."/>
        </authorList>
    </citation>
    <scope>NUCLEOTIDE SEQUENCE [LARGE SCALE GENOMIC DNA]</scope>
    <source>
        <strain evidence="1">LZ3.2</strain>
        <tissue evidence="1">Leaf</tissue>
    </source>
</reference>
<dbReference type="AlphaFoldDB" id="A0A9J5YWC4"/>
<gene>
    <name evidence="1" type="ORF">H5410_034742</name>
</gene>
<dbReference type="InterPro" id="IPR036641">
    <property type="entry name" value="HPT_dom_sf"/>
</dbReference>
<comment type="caution">
    <text evidence="1">The sequence shown here is derived from an EMBL/GenBank/DDBJ whole genome shotgun (WGS) entry which is preliminary data.</text>
</comment>
<dbReference type="Proteomes" id="UP000824120">
    <property type="component" value="Chromosome 6"/>
</dbReference>
<evidence type="ECO:0000313" key="2">
    <source>
        <dbReference type="Proteomes" id="UP000824120"/>
    </source>
</evidence>
<name>A0A9J5YWC4_SOLCO</name>
<proteinExistence type="predicted"/>
<sequence length="68" mass="7799">MVVRNNEPHIVTLVNLGFKPSYCLVIVWCVQCLQQVKHEYFLVKNKLETLMRLEKQILAAGGMIPDVS</sequence>
<evidence type="ECO:0000313" key="1">
    <source>
        <dbReference type="EMBL" id="KAG5603372.1"/>
    </source>
</evidence>
<dbReference type="Gene3D" id="1.20.120.160">
    <property type="entry name" value="HPT domain"/>
    <property type="match status" value="1"/>
</dbReference>